<keyword evidence="2" id="KW-1185">Reference proteome</keyword>
<sequence>MSKIFHHPLVLFGLGVAVGYTVHKYRKEIILAANEAADKSKDFVLQQRENLEDILEEGKDKAV</sequence>
<dbReference type="AlphaFoldDB" id="A0A5Q0BS68"/>
<protein>
    <submittedName>
        <fullName evidence="1">Uncharacterized protein</fullName>
    </submittedName>
</protein>
<evidence type="ECO:0000313" key="2">
    <source>
        <dbReference type="Proteomes" id="UP000325755"/>
    </source>
</evidence>
<accession>A0A5Q0BS68</accession>
<name>A0A5Q0BS68_9GAMM</name>
<dbReference type="Proteomes" id="UP000325755">
    <property type="component" value="Chromosome"/>
</dbReference>
<dbReference type="KEGG" id="mmob:F6R98_14720"/>
<proteinExistence type="predicted"/>
<dbReference type="InParanoid" id="A0A5Q0BS68"/>
<dbReference type="EMBL" id="CP044205">
    <property type="protein sequence ID" value="QFY45131.1"/>
    <property type="molecule type" value="Genomic_DNA"/>
</dbReference>
<evidence type="ECO:0000313" key="1">
    <source>
        <dbReference type="EMBL" id="QFY45131.1"/>
    </source>
</evidence>
<gene>
    <name evidence="1" type="ORF">F6R98_14720</name>
</gene>
<reference evidence="1 2" key="1">
    <citation type="submission" date="2019-09" db="EMBL/GenBank/DDBJ databases">
        <title>Ecophysiology of the spiral-shaped methanotroph Methylospira mobilis as revealed by the complete genome sequence.</title>
        <authorList>
            <person name="Oshkin I.Y."/>
            <person name="Dedysh S.N."/>
            <person name="Miroshnikov K."/>
            <person name="Danilova O.V."/>
            <person name="Hakobyan A."/>
            <person name="Liesack W."/>
        </authorList>
    </citation>
    <scope>NUCLEOTIDE SEQUENCE [LARGE SCALE GENOMIC DNA]</scope>
    <source>
        <strain evidence="1 2">Shm1</strain>
    </source>
</reference>
<organism evidence="1 2">
    <name type="scientific">Candidatus Methylospira mobilis</name>
    <dbReference type="NCBI Taxonomy" id="1808979"/>
    <lineage>
        <taxon>Bacteria</taxon>
        <taxon>Pseudomonadati</taxon>
        <taxon>Pseudomonadota</taxon>
        <taxon>Gammaproteobacteria</taxon>
        <taxon>Methylococcales</taxon>
        <taxon>Methylococcaceae</taxon>
        <taxon>Candidatus Methylospira</taxon>
    </lineage>
</organism>
<dbReference type="OrthoDB" id="5570125at2"/>